<dbReference type="EMBL" id="LSGP01000023">
    <property type="protein sequence ID" value="KYZ75534.1"/>
    <property type="molecule type" value="Genomic_DNA"/>
</dbReference>
<dbReference type="RefSeq" id="WP_066244232.1">
    <property type="nucleotide sequence ID" value="NZ_LSGP01000023.1"/>
</dbReference>
<dbReference type="InterPro" id="IPR021301">
    <property type="entry name" value="DUF2779"/>
</dbReference>
<reference evidence="2 3" key="1">
    <citation type="submission" date="2016-02" db="EMBL/GenBank/DDBJ databases">
        <title>Anaerosporomusa subterraneum gen. nov., sp. nov., a spore-forming obligate anaerobe isolated from saprolite.</title>
        <authorList>
            <person name="Choi J.K."/>
            <person name="Shah M."/>
            <person name="Yee N."/>
        </authorList>
    </citation>
    <scope>NUCLEOTIDE SEQUENCE [LARGE SCALE GENOMIC DNA]</scope>
    <source>
        <strain evidence="2 3">RU4</strain>
    </source>
</reference>
<name>A0A154BNI2_ANASB</name>
<evidence type="ECO:0000313" key="3">
    <source>
        <dbReference type="Proteomes" id="UP000076268"/>
    </source>
</evidence>
<keyword evidence="3" id="KW-1185">Reference proteome</keyword>
<dbReference type="OrthoDB" id="9783873at2"/>
<dbReference type="AlphaFoldDB" id="A0A154BNI2"/>
<evidence type="ECO:0000313" key="2">
    <source>
        <dbReference type="EMBL" id="KYZ75534.1"/>
    </source>
</evidence>
<protein>
    <recommendedName>
        <fullName evidence="1">DUF2779 domain-containing protein</fullName>
    </recommendedName>
</protein>
<dbReference type="STRING" id="1794912.AXX12_12535"/>
<organism evidence="2 3">
    <name type="scientific">Anaerosporomusa subterranea</name>
    <dbReference type="NCBI Taxonomy" id="1794912"/>
    <lineage>
        <taxon>Bacteria</taxon>
        <taxon>Bacillati</taxon>
        <taxon>Bacillota</taxon>
        <taxon>Negativicutes</taxon>
        <taxon>Acetonemataceae</taxon>
        <taxon>Anaerosporomusa</taxon>
    </lineage>
</organism>
<evidence type="ECO:0000259" key="1">
    <source>
        <dbReference type="Pfam" id="PF11074"/>
    </source>
</evidence>
<gene>
    <name evidence="2" type="ORF">AXX12_12535</name>
</gene>
<comment type="caution">
    <text evidence="2">The sequence shown here is derived from an EMBL/GenBank/DDBJ whole genome shotgun (WGS) entry which is preliminary data.</text>
</comment>
<feature type="domain" description="DUF2779" evidence="1">
    <location>
        <begin position="375"/>
        <end position="523"/>
    </location>
</feature>
<dbReference type="Pfam" id="PF11074">
    <property type="entry name" value="DUF2779"/>
    <property type="match status" value="1"/>
</dbReference>
<proteinExistence type="predicted"/>
<dbReference type="Proteomes" id="UP000076268">
    <property type="component" value="Unassembled WGS sequence"/>
</dbReference>
<accession>A0A154BNI2</accession>
<sequence length="663" mass="76846">MKPRYLTKSRFKLALECPTKLYYDGKTEYANQNIEDPFLEALADGGFQVGELAKKYFPGGCEIKTLDYDEALHQTNELLKQENATIYEAAILFNNLFVRVDILRKNENKIELVEVKAKSFDAAKDSFLNANGEIVTKWFPYLSDIAFQKYVAMNSFPNHEISAYLMMADKNASCPTNGLNQKFKVAKDANGRKKVVVTQQLSAEDLAEQILLQVNVDEPCAAIYSNGFEDVSFGEYVALLADHYQRDEKIGWPLSATCAKCQYRTNKQEKTLGLKSGFEECWREKLNWTDNDFLEPNVIEIWSFRKKNQYIKEGRIKLSEIAEEDISPKADKKPGLSPTQRQWLQVQKVQCQDTTCWIDSENLRREMSGWIYPLHFIDFETSSVAIPFNKGRRPYEGIAFQFSHHVIYEDGQIEHRGQYLNVEPGKFPNYEFIRSLKAELEYDNGSIFRYAAHENTYLNLIYKQLMEDQEEIPDRETLCHFIRTITQSVGGSEAQWNGVRNMIDMCELVKRYYYSPAMKGSNSIKQVLPSILNSSRFLQEKYSKPIYGAQGGITSLNYNNWKWIEFVDDRVKDPYKLLPKMFQDVSEKDFELLSDSEDLNNGGAALTAYARLQFEEMTDYERKEIHQALLKYCELDTLAMVMIYEAWKDMIFPLEHSGEDRLS</sequence>